<proteinExistence type="predicted"/>
<dbReference type="EMBL" id="CM047910">
    <property type="protein sequence ID" value="KAJ0075070.1"/>
    <property type="molecule type" value="Genomic_DNA"/>
</dbReference>
<sequence length="110" mass="12658">MLIYSSENRGWQLSGSTFLGPFTLTAMGGVFWNVAIHWINDGHKSLYLNVEEEKVGEMPMPPFPDGFPHRNYSRWFIKYQVDLCGVATAFPETLHSDFNQHYSRIADETL</sequence>
<name>A0ACC0ZSG2_9ROSI</name>
<comment type="caution">
    <text evidence="1">The sequence shown here is derived from an EMBL/GenBank/DDBJ whole genome shotgun (WGS) entry which is preliminary data.</text>
</comment>
<keyword evidence="2" id="KW-1185">Reference proteome</keyword>
<gene>
    <name evidence="1" type="ORF">Patl1_34925</name>
</gene>
<evidence type="ECO:0000313" key="2">
    <source>
        <dbReference type="Proteomes" id="UP001164250"/>
    </source>
</evidence>
<organism evidence="1 2">
    <name type="scientific">Pistacia atlantica</name>
    <dbReference type="NCBI Taxonomy" id="434234"/>
    <lineage>
        <taxon>Eukaryota</taxon>
        <taxon>Viridiplantae</taxon>
        <taxon>Streptophyta</taxon>
        <taxon>Embryophyta</taxon>
        <taxon>Tracheophyta</taxon>
        <taxon>Spermatophyta</taxon>
        <taxon>Magnoliopsida</taxon>
        <taxon>eudicotyledons</taxon>
        <taxon>Gunneridae</taxon>
        <taxon>Pentapetalae</taxon>
        <taxon>rosids</taxon>
        <taxon>malvids</taxon>
        <taxon>Sapindales</taxon>
        <taxon>Anacardiaceae</taxon>
        <taxon>Pistacia</taxon>
    </lineage>
</organism>
<dbReference type="Proteomes" id="UP001164250">
    <property type="component" value="Chromosome 15"/>
</dbReference>
<accession>A0ACC0ZSG2</accession>
<evidence type="ECO:0000313" key="1">
    <source>
        <dbReference type="EMBL" id="KAJ0075070.1"/>
    </source>
</evidence>
<protein>
    <submittedName>
        <fullName evidence="1">Uncharacterized protein</fullName>
    </submittedName>
</protein>
<reference evidence="2" key="1">
    <citation type="journal article" date="2023" name="G3 (Bethesda)">
        <title>Genome assembly and association tests identify interacting loci associated with vigor, precocity, and sex in interspecific pistachio rootstocks.</title>
        <authorList>
            <person name="Palmer W."/>
            <person name="Jacygrad E."/>
            <person name="Sagayaradj S."/>
            <person name="Cavanaugh K."/>
            <person name="Han R."/>
            <person name="Bertier L."/>
            <person name="Beede B."/>
            <person name="Kafkas S."/>
            <person name="Golino D."/>
            <person name="Preece J."/>
            <person name="Michelmore R."/>
        </authorList>
    </citation>
    <scope>NUCLEOTIDE SEQUENCE [LARGE SCALE GENOMIC DNA]</scope>
</reference>